<protein>
    <submittedName>
        <fullName evidence="1">Uncharacterized protein</fullName>
    </submittedName>
</protein>
<sequence>MAAKRKKKKLGDIKQAHGKVEAKFVPTTLDQIWGDDGTSLYGTNDLDTYQSKIFDMNMSDLQAHASRVGIIPVDNRNMLTDRLLREFNQHISAYRKPATAENENTSIPDKVKKILAEGR</sequence>
<dbReference type="EMBL" id="UINC01029709">
    <property type="protein sequence ID" value="SVB12883.1"/>
    <property type="molecule type" value="Genomic_DNA"/>
</dbReference>
<dbReference type="AlphaFoldDB" id="A0A382BI80"/>
<gene>
    <name evidence="1" type="ORF">METZ01_LOCUS165737</name>
</gene>
<organism evidence="1">
    <name type="scientific">marine metagenome</name>
    <dbReference type="NCBI Taxonomy" id="408172"/>
    <lineage>
        <taxon>unclassified sequences</taxon>
        <taxon>metagenomes</taxon>
        <taxon>ecological metagenomes</taxon>
    </lineage>
</organism>
<reference evidence="1" key="1">
    <citation type="submission" date="2018-05" db="EMBL/GenBank/DDBJ databases">
        <authorList>
            <person name="Lanie J.A."/>
            <person name="Ng W.-L."/>
            <person name="Kazmierczak K.M."/>
            <person name="Andrzejewski T.M."/>
            <person name="Davidsen T.M."/>
            <person name="Wayne K.J."/>
            <person name="Tettelin H."/>
            <person name="Glass J.I."/>
            <person name="Rusch D."/>
            <person name="Podicherti R."/>
            <person name="Tsui H.-C.T."/>
            <person name="Winkler M.E."/>
        </authorList>
    </citation>
    <scope>NUCLEOTIDE SEQUENCE</scope>
</reference>
<name>A0A382BI80_9ZZZZ</name>
<proteinExistence type="predicted"/>
<accession>A0A382BI80</accession>
<evidence type="ECO:0000313" key="1">
    <source>
        <dbReference type="EMBL" id="SVB12883.1"/>
    </source>
</evidence>